<evidence type="ECO:0000256" key="8">
    <source>
        <dbReference type="ARBA" id="ARBA00023310"/>
    </source>
</evidence>
<dbReference type="GO" id="GO:0046933">
    <property type="term" value="F:proton-transporting ATP synthase activity, rotational mechanism"/>
    <property type="evidence" value="ECO:0007669"/>
    <property type="project" value="InterPro"/>
</dbReference>
<dbReference type="Proteomes" id="UP001443914">
    <property type="component" value="Unassembled WGS sequence"/>
</dbReference>
<name>A0AAW1HGB7_SAPOF</name>
<evidence type="ECO:0000256" key="3">
    <source>
        <dbReference type="ARBA" id="ARBA00011648"/>
    </source>
</evidence>
<dbReference type="SUPFAM" id="SSF47928">
    <property type="entry name" value="N-terminal domain of the delta subunit of the F1F0-ATP synthase"/>
    <property type="match status" value="1"/>
</dbReference>
<dbReference type="Pfam" id="PF00213">
    <property type="entry name" value="OSCP"/>
    <property type="match status" value="1"/>
</dbReference>
<dbReference type="PANTHER" id="PTHR11910">
    <property type="entry name" value="ATP SYNTHASE DELTA CHAIN"/>
    <property type="match status" value="1"/>
</dbReference>
<dbReference type="Gene3D" id="1.10.520.20">
    <property type="entry name" value="N-terminal domain of the delta subunit of the F1F0-ATP synthase"/>
    <property type="match status" value="1"/>
</dbReference>
<evidence type="ECO:0000313" key="10">
    <source>
        <dbReference type="Proteomes" id="UP001443914"/>
    </source>
</evidence>
<protein>
    <recommendedName>
        <fullName evidence="11">ATP synthase delta chain, chloroplastic</fullName>
    </recommendedName>
</protein>
<dbReference type="HAMAP" id="MF_01416">
    <property type="entry name" value="ATP_synth_delta_bact"/>
    <property type="match status" value="1"/>
</dbReference>
<proteinExistence type="inferred from homology"/>
<accession>A0AAW1HGB7</accession>
<comment type="similarity">
    <text evidence="2">Belongs to the ATPase delta chain family.</text>
</comment>
<dbReference type="PROSITE" id="PS00389">
    <property type="entry name" value="ATPASE_DELTA"/>
    <property type="match status" value="1"/>
</dbReference>
<keyword evidence="5" id="KW-0375">Hydrogen ion transport</keyword>
<gene>
    <name evidence="9" type="ORF">RND81_11G002200</name>
</gene>
<dbReference type="InterPro" id="IPR026015">
    <property type="entry name" value="ATP_synth_OSCP/delta_N_sf"/>
</dbReference>
<dbReference type="GO" id="GO:0016020">
    <property type="term" value="C:membrane"/>
    <property type="evidence" value="ECO:0007669"/>
    <property type="project" value="UniProtKB-SubCell"/>
</dbReference>
<dbReference type="InterPro" id="IPR000711">
    <property type="entry name" value="ATPase_OSCP/dsu"/>
</dbReference>
<evidence type="ECO:0000256" key="1">
    <source>
        <dbReference type="ARBA" id="ARBA00004370"/>
    </source>
</evidence>
<comment type="subcellular location">
    <subcellularLocation>
        <location evidence="1">Membrane</location>
    </subcellularLocation>
</comment>
<comment type="subunit">
    <text evidence="3">F-type ATPases have 2 components, CF(1) - the catalytic core - and CF(0) - the membrane proton channel. CF(1) has five subunits: alpha(3), beta(3), gamma(1), delta(1), epsilon(1). CF(0) has three main subunits: a, b and c.</text>
</comment>
<keyword evidence="10" id="KW-1185">Reference proteome</keyword>
<dbReference type="EMBL" id="JBDFQZ010000011">
    <property type="protein sequence ID" value="KAK9675350.1"/>
    <property type="molecule type" value="Genomic_DNA"/>
</dbReference>
<evidence type="ECO:0000256" key="4">
    <source>
        <dbReference type="ARBA" id="ARBA00022448"/>
    </source>
</evidence>
<keyword evidence="4" id="KW-0813">Transport</keyword>
<evidence type="ECO:0000256" key="2">
    <source>
        <dbReference type="ARBA" id="ARBA00007046"/>
    </source>
</evidence>
<evidence type="ECO:0000256" key="7">
    <source>
        <dbReference type="ARBA" id="ARBA00023136"/>
    </source>
</evidence>
<evidence type="ECO:0000256" key="5">
    <source>
        <dbReference type="ARBA" id="ARBA00022781"/>
    </source>
</evidence>
<sequence length="246" mass="26362">MATLQSFMSLKSTTTATTTAALSSKTLALPRTLSLSSSASFNPLRLKSLATTSRGGARMYDTVAGRYATALADVANSNGTLPATSDDVAKLEKIFTDPEVYSFFCSPVIGVATKRSVLDDIIKSAELQPHTANFLNVLVDVDRIEMLKDIVKEFERVYNKITGTEMAVVTSVVNLENEHLAQIAKGVQKLTGAKNVRIKTAIDPSLVAGFTIRYGDGASKLVDLSVKTQLEEIASQLDLGDIKLAV</sequence>
<keyword evidence="7" id="KW-0472">Membrane</keyword>
<dbReference type="InterPro" id="IPR020781">
    <property type="entry name" value="ATPase_OSCP/d_CS"/>
</dbReference>
<reference evidence="9" key="1">
    <citation type="submission" date="2024-03" db="EMBL/GenBank/DDBJ databases">
        <title>WGS assembly of Saponaria officinalis var. Norfolk2.</title>
        <authorList>
            <person name="Jenkins J."/>
            <person name="Shu S."/>
            <person name="Grimwood J."/>
            <person name="Barry K."/>
            <person name="Goodstein D."/>
            <person name="Schmutz J."/>
            <person name="Leebens-Mack J."/>
            <person name="Osbourn A."/>
        </authorList>
    </citation>
    <scope>NUCLEOTIDE SEQUENCE [LARGE SCALE GENOMIC DNA]</scope>
    <source>
        <strain evidence="9">JIC</strain>
    </source>
</reference>
<evidence type="ECO:0008006" key="11">
    <source>
        <dbReference type="Google" id="ProtNLM"/>
    </source>
</evidence>
<evidence type="ECO:0000256" key="6">
    <source>
        <dbReference type="ARBA" id="ARBA00023065"/>
    </source>
</evidence>
<comment type="caution">
    <text evidence="9">The sequence shown here is derived from an EMBL/GenBank/DDBJ whole genome shotgun (WGS) entry which is preliminary data.</text>
</comment>
<keyword evidence="6" id="KW-0406">Ion transport</keyword>
<organism evidence="9 10">
    <name type="scientific">Saponaria officinalis</name>
    <name type="common">Common soapwort</name>
    <name type="synonym">Lychnis saponaria</name>
    <dbReference type="NCBI Taxonomy" id="3572"/>
    <lineage>
        <taxon>Eukaryota</taxon>
        <taxon>Viridiplantae</taxon>
        <taxon>Streptophyta</taxon>
        <taxon>Embryophyta</taxon>
        <taxon>Tracheophyta</taxon>
        <taxon>Spermatophyta</taxon>
        <taxon>Magnoliopsida</taxon>
        <taxon>eudicotyledons</taxon>
        <taxon>Gunneridae</taxon>
        <taxon>Pentapetalae</taxon>
        <taxon>Caryophyllales</taxon>
        <taxon>Caryophyllaceae</taxon>
        <taxon>Caryophylleae</taxon>
        <taxon>Saponaria</taxon>
    </lineage>
</organism>
<dbReference type="NCBIfam" id="TIGR01145">
    <property type="entry name" value="ATP_synt_delta"/>
    <property type="match status" value="1"/>
</dbReference>
<keyword evidence="8" id="KW-0066">ATP synthesis</keyword>
<dbReference type="AlphaFoldDB" id="A0AAW1HGB7"/>
<evidence type="ECO:0000313" key="9">
    <source>
        <dbReference type="EMBL" id="KAK9675350.1"/>
    </source>
</evidence>
<dbReference type="PRINTS" id="PR00125">
    <property type="entry name" value="ATPASEDELTA"/>
</dbReference>